<dbReference type="PANTHER" id="PTHR33112">
    <property type="entry name" value="DOMAIN PROTEIN, PUTATIVE-RELATED"/>
    <property type="match status" value="1"/>
</dbReference>
<dbReference type="AlphaFoldDB" id="A0AAI8VKY7"/>
<gene>
    <name evidence="1" type="ORF">KHLLAP_LOCUS6809</name>
</gene>
<reference evidence="1" key="1">
    <citation type="submission" date="2023-10" db="EMBL/GenBank/DDBJ databases">
        <authorList>
            <person name="Hackl T."/>
        </authorList>
    </citation>
    <scope>NUCLEOTIDE SEQUENCE</scope>
</reference>
<organism evidence="1 2">
    <name type="scientific">Anthostomella pinea</name>
    <dbReference type="NCBI Taxonomy" id="933095"/>
    <lineage>
        <taxon>Eukaryota</taxon>
        <taxon>Fungi</taxon>
        <taxon>Dikarya</taxon>
        <taxon>Ascomycota</taxon>
        <taxon>Pezizomycotina</taxon>
        <taxon>Sordariomycetes</taxon>
        <taxon>Xylariomycetidae</taxon>
        <taxon>Xylariales</taxon>
        <taxon>Xylariaceae</taxon>
        <taxon>Anthostomella</taxon>
    </lineage>
</organism>
<dbReference type="PANTHER" id="PTHR33112:SF9">
    <property type="entry name" value="HETEROKARYON INCOMPATIBILITY DOMAIN-CONTAINING PROTEIN"/>
    <property type="match status" value="1"/>
</dbReference>
<name>A0AAI8VKY7_9PEZI</name>
<proteinExistence type="predicted"/>
<dbReference type="EMBL" id="CAUWAG010000008">
    <property type="protein sequence ID" value="CAJ2506341.1"/>
    <property type="molecule type" value="Genomic_DNA"/>
</dbReference>
<sequence length="307" mass="34043">MLYFTADELIWECYEDTACECGFHCEGPYNPVSSKINHINSVLGVLPPLQFPRGDYVTFLRQSVVPRLRRRRELLTTQSETTWRRLVQFYSHLDLTNETDRLLAIGALAEQTQAVRRDQTYLAGLWSASLPGDLLWTTTNPKPGRAAGTWTAPTPTVEVLEASCEYVDGNAFGMATSGRLVLCGRAINRCSLREESGSYRPSFHLEHRDLNACMEVRMDCDEPPLATTGTAPEHWGEVTVLQVAETCEFPAPVSLILAADPTAPGSGVCVRVGLASPPGTRLEDQKERTKLGRWFGSCSEVQTFTII</sequence>
<keyword evidence="2" id="KW-1185">Reference proteome</keyword>
<comment type="caution">
    <text evidence="1">The sequence shown here is derived from an EMBL/GenBank/DDBJ whole genome shotgun (WGS) entry which is preliminary data.</text>
</comment>
<protein>
    <submittedName>
        <fullName evidence="1">Uu.00g004710.m01.CDS01</fullName>
    </submittedName>
</protein>
<evidence type="ECO:0000313" key="1">
    <source>
        <dbReference type="EMBL" id="CAJ2506341.1"/>
    </source>
</evidence>
<accession>A0AAI8VKY7</accession>
<dbReference type="Proteomes" id="UP001295740">
    <property type="component" value="Unassembled WGS sequence"/>
</dbReference>
<evidence type="ECO:0000313" key="2">
    <source>
        <dbReference type="Proteomes" id="UP001295740"/>
    </source>
</evidence>